<evidence type="ECO:0000256" key="6">
    <source>
        <dbReference type="SAM" id="Phobius"/>
    </source>
</evidence>
<keyword evidence="9" id="KW-1185">Reference proteome</keyword>
<dbReference type="Pfam" id="PF00672">
    <property type="entry name" value="HAMP"/>
    <property type="match status" value="1"/>
</dbReference>
<dbReference type="Proteomes" id="UP001153387">
    <property type="component" value="Unassembled WGS sequence"/>
</dbReference>
<dbReference type="GO" id="GO:0005886">
    <property type="term" value="C:plasma membrane"/>
    <property type="evidence" value="ECO:0007669"/>
    <property type="project" value="UniProtKB-SubCell"/>
</dbReference>
<protein>
    <submittedName>
        <fullName evidence="8">Histidine kinase</fullName>
    </submittedName>
</protein>
<keyword evidence="8" id="KW-0418">Kinase</keyword>
<evidence type="ECO:0000313" key="8">
    <source>
        <dbReference type="EMBL" id="MDG0790294.1"/>
    </source>
</evidence>
<dbReference type="SUPFAM" id="SSF158472">
    <property type="entry name" value="HAMP domain-like"/>
    <property type="match status" value="1"/>
</dbReference>
<dbReference type="InterPro" id="IPR003660">
    <property type="entry name" value="HAMP_dom"/>
</dbReference>
<dbReference type="InterPro" id="IPR050640">
    <property type="entry name" value="Bact_2-comp_sensor_kinase"/>
</dbReference>
<dbReference type="AlphaFoldDB" id="A0A9X4QL41"/>
<evidence type="ECO:0000256" key="4">
    <source>
        <dbReference type="ARBA" id="ARBA00022679"/>
    </source>
</evidence>
<organism evidence="8 9">
    <name type="scientific">Cohnella ginsengisoli</name>
    <dbReference type="NCBI Taxonomy" id="425004"/>
    <lineage>
        <taxon>Bacteria</taxon>
        <taxon>Bacillati</taxon>
        <taxon>Bacillota</taxon>
        <taxon>Bacilli</taxon>
        <taxon>Bacillales</taxon>
        <taxon>Paenibacillaceae</taxon>
        <taxon>Cohnella</taxon>
    </lineage>
</organism>
<sequence length="586" mass="67298">MTKIAIRRIGMSIFTKLVLVLLIIFMPFSIMSLILGQKGSISIKEEITKSVISRDEFFMQSLETEVKRINQLTLEFVIDNDLKELGISEERTDYISRTEKVLAVQKRLHMLKASSPYIAEAKVFLPLLNRTLTSDDIQSFIQPGEYEALKNNLDSNRLIESGGRLFMSLRYPASTDFRRMPVFVIAVELSTQSLRDGLLNVVSPEQGNSVLVNPIEGWMISNERESGILKQMKELAFLQQKEGQLSGITKQRLDKKNYIISYKKSPSLSIMLIVYVPQERILGSLHSYEKWTWLLLAVSVVMIVLFAYSLYRIIHTPLRKLVVAFRRVENGNLSPIEEVAKRDEFAYLYHRFNNMVSRLDVLIHEVYEKEIRNQRSELRRLQSQISPHFLYNCFFSLNRLILAEANERAYQFVLFLGDYFRFITRNAEDRISLAEEMDHAKTYVEIQSLCYGARIDVEFETLAEQFGQLQVPRLIVQPIIENAYKYALGPRVRQGELWVHTTVNDGFLFVTVEDNGDNLTDRQLSELTAILEASDTGVEETTGLINVHRRIGIMFGAGSGIILGRSQLGGMCVTMRLKLENKIMEG</sequence>
<evidence type="ECO:0000313" key="9">
    <source>
        <dbReference type="Proteomes" id="UP001153387"/>
    </source>
</evidence>
<dbReference type="InterPro" id="IPR036890">
    <property type="entry name" value="HATPase_C_sf"/>
</dbReference>
<evidence type="ECO:0000256" key="2">
    <source>
        <dbReference type="ARBA" id="ARBA00022475"/>
    </source>
</evidence>
<dbReference type="PROSITE" id="PS50885">
    <property type="entry name" value="HAMP"/>
    <property type="match status" value="1"/>
</dbReference>
<name>A0A9X4QL41_9BACL</name>
<proteinExistence type="predicted"/>
<dbReference type="SMART" id="SM00304">
    <property type="entry name" value="HAMP"/>
    <property type="match status" value="1"/>
</dbReference>
<keyword evidence="6" id="KW-0812">Transmembrane</keyword>
<dbReference type="Pfam" id="PF06580">
    <property type="entry name" value="His_kinase"/>
    <property type="match status" value="1"/>
</dbReference>
<accession>A0A9X4QL41</accession>
<evidence type="ECO:0000256" key="3">
    <source>
        <dbReference type="ARBA" id="ARBA00022553"/>
    </source>
</evidence>
<evidence type="ECO:0000256" key="1">
    <source>
        <dbReference type="ARBA" id="ARBA00004651"/>
    </source>
</evidence>
<keyword evidence="4" id="KW-0808">Transferase</keyword>
<comment type="caution">
    <text evidence="8">The sequence shown here is derived from an EMBL/GenBank/DDBJ whole genome shotgun (WGS) entry which is preliminary data.</text>
</comment>
<dbReference type="EMBL" id="JAPDHZ010000002">
    <property type="protein sequence ID" value="MDG0790294.1"/>
    <property type="molecule type" value="Genomic_DNA"/>
</dbReference>
<comment type="subcellular location">
    <subcellularLocation>
        <location evidence="1">Cell membrane</location>
        <topology evidence="1">Multi-pass membrane protein</topology>
    </subcellularLocation>
</comment>
<feature type="transmembrane region" description="Helical" evidence="6">
    <location>
        <begin position="291"/>
        <end position="311"/>
    </location>
</feature>
<keyword evidence="2" id="KW-1003">Cell membrane</keyword>
<gene>
    <name evidence="8" type="ORF">OMP38_05095</name>
</gene>
<keyword evidence="3" id="KW-0597">Phosphoprotein</keyword>
<dbReference type="Gene3D" id="3.30.565.10">
    <property type="entry name" value="Histidine kinase-like ATPase, C-terminal domain"/>
    <property type="match status" value="1"/>
</dbReference>
<evidence type="ECO:0000256" key="5">
    <source>
        <dbReference type="ARBA" id="ARBA00023136"/>
    </source>
</evidence>
<dbReference type="SUPFAM" id="SSF55874">
    <property type="entry name" value="ATPase domain of HSP90 chaperone/DNA topoisomerase II/histidine kinase"/>
    <property type="match status" value="1"/>
</dbReference>
<dbReference type="GO" id="GO:0000155">
    <property type="term" value="F:phosphorelay sensor kinase activity"/>
    <property type="evidence" value="ECO:0007669"/>
    <property type="project" value="InterPro"/>
</dbReference>
<evidence type="ECO:0000259" key="7">
    <source>
        <dbReference type="PROSITE" id="PS50885"/>
    </source>
</evidence>
<dbReference type="PANTHER" id="PTHR34220">
    <property type="entry name" value="SENSOR HISTIDINE KINASE YPDA"/>
    <property type="match status" value="1"/>
</dbReference>
<dbReference type="InterPro" id="IPR010559">
    <property type="entry name" value="Sig_transdc_His_kin_internal"/>
</dbReference>
<keyword evidence="6" id="KW-1133">Transmembrane helix</keyword>
<dbReference type="CDD" id="cd06225">
    <property type="entry name" value="HAMP"/>
    <property type="match status" value="1"/>
</dbReference>
<dbReference type="RefSeq" id="WP_277564142.1">
    <property type="nucleotide sequence ID" value="NZ_JAPDHZ010000002.1"/>
</dbReference>
<reference evidence="8 9" key="1">
    <citation type="submission" date="2022-10" db="EMBL/GenBank/DDBJ databases">
        <title>Comparative genomic analysis of Cohnella hashimotonis sp. nov., isolated from the International Space Station.</title>
        <authorList>
            <person name="Simpson A."/>
            <person name="Venkateswaran K."/>
        </authorList>
    </citation>
    <scope>NUCLEOTIDE SEQUENCE [LARGE SCALE GENOMIC DNA]</scope>
    <source>
        <strain evidence="8 9">DSM 18997</strain>
    </source>
</reference>
<keyword evidence="5 6" id="KW-0472">Membrane</keyword>
<dbReference type="Gene3D" id="6.10.340.10">
    <property type="match status" value="1"/>
</dbReference>
<dbReference type="PANTHER" id="PTHR34220:SF7">
    <property type="entry name" value="SENSOR HISTIDINE KINASE YPDA"/>
    <property type="match status" value="1"/>
</dbReference>
<feature type="domain" description="HAMP" evidence="7">
    <location>
        <begin position="312"/>
        <end position="364"/>
    </location>
</feature>